<feature type="domain" description="Integrin alpha second immunoglobulin-like" evidence="16">
    <location>
        <begin position="334"/>
        <end position="463"/>
    </location>
</feature>
<dbReference type="GO" id="GO:0048513">
    <property type="term" value="P:animal organ development"/>
    <property type="evidence" value="ECO:0007669"/>
    <property type="project" value="UniProtKB-ARBA"/>
</dbReference>
<evidence type="ECO:0000256" key="1">
    <source>
        <dbReference type="ARBA" id="ARBA00004479"/>
    </source>
</evidence>
<dbReference type="GO" id="GO:0008305">
    <property type="term" value="C:integrin complex"/>
    <property type="evidence" value="ECO:0007669"/>
    <property type="project" value="InterPro"/>
</dbReference>
<feature type="domain" description="Integrin alpha third immunoglobulin-like" evidence="17">
    <location>
        <begin position="484"/>
        <end position="620"/>
    </location>
</feature>
<evidence type="ECO:0000256" key="7">
    <source>
        <dbReference type="ARBA" id="ARBA00022989"/>
    </source>
</evidence>
<feature type="region of interest" description="Disordered" evidence="14">
    <location>
        <begin position="766"/>
        <end position="802"/>
    </location>
</feature>
<feature type="domain" description="Integrin alpha first immunoglubulin-like" evidence="15">
    <location>
        <begin position="210"/>
        <end position="298"/>
    </location>
</feature>
<keyword evidence="8 13" id="KW-0401">Integrin</keyword>
<feature type="repeat" description="FG-GAP" evidence="12">
    <location>
        <begin position="161"/>
        <end position="225"/>
    </location>
</feature>
<evidence type="ECO:0000256" key="3">
    <source>
        <dbReference type="ARBA" id="ARBA00022692"/>
    </source>
</evidence>
<dbReference type="OMA" id="XMASYFG"/>
<keyword evidence="9" id="KW-0472">Membrane</keyword>
<dbReference type="InterPro" id="IPR013519">
    <property type="entry name" value="Int_alpha_beta-p"/>
</dbReference>
<evidence type="ECO:0000256" key="2">
    <source>
        <dbReference type="ARBA" id="ARBA00008054"/>
    </source>
</evidence>
<dbReference type="GO" id="GO:0007160">
    <property type="term" value="P:cell-matrix adhesion"/>
    <property type="evidence" value="ECO:0007669"/>
    <property type="project" value="TreeGrafter"/>
</dbReference>
<evidence type="ECO:0000256" key="4">
    <source>
        <dbReference type="ARBA" id="ARBA00022729"/>
    </source>
</evidence>
<dbReference type="InterPro" id="IPR048286">
    <property type="entry name" value="Integrin_alpha_Ig-like_3"/>
</dbReference>
<protein>
    <submittedName>
        <fullName evidence="18">Uncharacterized protein</fullName>
    </submittedName>
</protein>
<organism evidence="18 19">
    <name type="scientific">Megaselia scalaris</name>
    <name type="common">Humpbacked fly</name>
    <name type="synonym">Phora scalaris</name>
    <dbReference type="NCBI Taxonomy" id="36166"/>
    <lineage>
        <taxon>Eukaryota</taxon>
        <taxon>Metazoa</taxon>
        <taxon>Ecdysozoa</taxon>
        <taxon>Arthropoda</taxon>
        <taxon>Hexapoda</taxon>
        <taxon>Insecta</taxon>
        <taxon>Pterygota</taxon>
        <taxon>Neoptera</taxon>
        <taxon>Endopterygota</taxon>
        <taxon>Diptera</taxon>
        <taxon>Brachycera</taxon>
        <taxon>Muscomorpha</taxon>
        <taxon>Platypezoidea</taxon>
        <taxon>Phoridae</taxon>
        <taxon>Megaseliini</taxon>
        <taxon>Megaselia</taxon>
    </lineage>
</organism>
<dbReference type="Proteomes" id="UP000015102">
    <property type="component" value="Unassembled WGS sequence"/>
</dbReference>
<dbReference type="GO" id="GO:0009897">
    <property type="term" value="C:external side of plasma membrane"/>
    <property type="evidence" value="ECO:0007669"/>
    <property type="project" value="TreeGrafter"/>
</dbReference>
<sequence>MGDFDGDGEEDVAVGMPRGSQLMGRIVINRWNMENIVNITGWQLGAYFGYSLAAVDVDGDKLTDLIIGAPMYTQPNNEGKYEVGRVYILMQTRQKTFKPEIYRDGVGNKGRFGLSVASLGDINLDGYGDFAVGAPYDGPHGRGAVYIYHGSSSGPLEKPSQIIYAEDLVGTNIPRTFGFSLSGGVDMDDNAYPDVAVGAYNSDSVFIFKSRPVAIVDANTQFTSASKLISLDDRRCTLYRFGKQVPCTEVESCIRYDGKNLPPILDFEVSWVLDSKKTRNPRMFFLRDENKNNIRNSTYRLERGRRRKRELLEPVIDQNREIIQRDSINIQKNCGSDNICIPDLRLSITTVDKFLLGSKDPLSIKVLVANNGEDAFEAGFYLTIPDNLYYRRWEPISNVKDVPITCSGPSSTSNNTVKCDLGNPLPANQIAEFKVVFIPTHKSGMSPSYDFYMEANSTNAEIQSATFDNVIKKSIGIWIETEIQIEGNSFPSEDYYNAAEFKTIETAKNETELGPHIVHLYNIRNNGTSIIDEAVVLIHYPYRTEANDTLLYLSTRDFQKYSMQKTINANPYNLLLDRSLQRSYNLVNLTGTTRSSAQHQIHVELPHSPSSTSAVSRTKVLTADEKRKLEEEEKQESEGDASYIHSQRANDASVATASFSSSGSPNTVVYSTQKNRTTYYDADGTPHVVESSTEFYNPREYNMQYSQRMSGGQRGGDGQQQHISYNSQNRFDDKSIGAGQGGFRAGTLDLGTANRNSVDNELHRQAASGRYQQSQEHKPSGYYQQSSSWSSQDPGMQTEYHDFQDSNNHFEYADNKHYQYPSQTHQRGKRELFESSSPCKAAQCETLRCVVSNLENDSNDGSYILIRMRLLAKTAEKIAPKAPLKVSTMAVSHITKLPYIGAPKTTKSRVMKSFTSPIPPLNKFLTVDSSIEIVLQTILKKDNRSTAAMDTIKEGKLLLEFKK</sequence>
<feature type="repeat" description="FG-GAP" evidence="12">
    <location>
        <begin position="99"/>
        <end position="157"/>
    </location>
</feature>
<dbReference type="PRINTS" id="PR01185">
    <property type="entry name" value="INTEGRINA"/>
</dbReference>
<dbReference type="Gene3D" id="2.60.40.1460">
    <property type="entry name" value="Integrin domains. Chain A, domain 2"/>
    <property type="match status" value="1"/>
</dbReference>
<keyword evidence="3" id="KW-0812">Transmembrane</keyword>
<evidence type="ECO:0000256" key="12">
    <source>
        <dbReference type="PROSITE-ProRule" id="PRU00803"/>
    </source>
</evidence>
<dbReference type="GO" id="GO:0007229">
    <property type="term" value="P:integrin-mediated signaling pathway"/>
    <property type="evidence" value="ECO:0007669"/>
    <property type="project" value="UniProtKB-KW"/>
</dbReference>
<keyword evidence="7" id="KW-1133">Transmembrane helix</keyword>
<keyword evidence="5" id="KW-0677">Repeat</keyword>
<feature type="compositionally biased region" description="Basic and acidic residues" evidence="14">
    <location>
        <begin position="622"/>
        <end position="631"/>
    </location>
</feature>
<dbReference type="Pfam" id="PF20805">
    <property type="entry name" value="Integrin_A_Ig_2"/>
    <property type="match status" value="1"/>
</dbReference>
<name>T1GIC3_MEGSC</name>
<dbReference type="InterPro" id="IPR028994">
    <property type="entry name" value="Integrin_alpha_N"/>
</dbReference>
<evidence type="ECO:0000256" key="9">
    <source>
        <dbReference type="ARBA" id="ARBA00023136"/>
    </source>
</evidence>
<dbReference type="PANTHER" id="PTHR23220:SF133">
    <property type="entry name" value="INTEGRIN ALPHA-PS2"/>
    <property type="match status" value="1"/>
</dbReference>
<feature type="region of interest" description="Disordered" evidence="14">
    <location>
        <begin position="605"/>
        <end position="649"/>
    </location>
</feature>
<evidence type="ECO:0000256" key="10">
    <source>
        <dbReference type="ARBA" id="ARBA00023170"/>
    </source>
</evidence>
<dbReference type="SUPFAM" id="SSF69179">
    <property type="entry name" value="Integrin domains"/>
    <property type="match status" value="3"/>
</dbReference>
<evidence type="ECO:0000256" key="8">
    <source>
        <dbReference type="ARBA" id="ARBA00023037"/>
    </source>
</evidence>
<dbReference type="Pfam" id="PF08441">
    <property type="entry name" value="Integrin_A_Ig_1"/>
    <property type="match status" value="1"/>
</dbReference>
<evidence type="ECO:0000256" key="6">
    <source>
        <dbReference type="ARBA" id="ARBA00022889"/>
    </source>
</evidence>
<dbReference type="InterPro" id="IPR000413">
    <property type="entry name" value="Integrin_alpha"/>
</dbReference>
<dbReference type="Gene3D" id="2.60.40.1530">
    <property type="entry name" value="ntegrin, alpha v. Chain A, domain 4"/>
    <property type="match status" value="2"/>
</dbReference>
<keyword evidence="4" id="KW-0732">Signal</keyword>
<keyword evidence="19" id="KW-1185">Reference proteome</keyword>
<evidence type="ECO:0000313" key="18">
    <source>
        <dbReference type="EnsemblMetazoa" id="MESCA003195-PA"/>
    </source>
</evidence>
<dbReference type="GO" id="GO:0033627">
    <property type="term" value="P:cell adhesion mediated by integrin"/>
    <property type="evidence" value="ECO:0007669"/>
    <property type="project" value="TreeGrafter"/>
</dbReference>
<comment type="similarity">
    <text evidence="2 13">Belongs to the integrin alpha chain family.</text>
</comment>
<evidence type="ECO:0000259" key="16">
    <source>
        <dbReference type="Pfam" id="PF20805"/>
    </source>
</evidence>
<dbReference type="Gene3D" id="2.60.40.1510">
    <property type="entry name" value="ntegrin, alpha v. Chain A, domain 3"/>
    <property type="match status" value="1"/>
</dbReference>
<dbReference type="InterPro" id="IPR032695">
    <property type="entry name" value="Integrin_dom_sf"/>
</dbReference>
<keyword evidence="11" id="KW-0325">Glycoprotein</keyword>
<dbReference type="EnsemblMetazoa" id="MESCA003195-RA">
    <property type="protein sequence ID" value="MESCA003195-PA"/>
    <property type="gene ID" value="MESCA003195"/>
</dbReference>
<dbReference type="STRING" id="36166.T1GIC3"/>
<proteinExistence type="inferred from homology"/>
<feature type="repeat" description="FG-GAP" evidence="12">
    <location>
        <begin position="34"/>
        <end position="98"/>
    </location>
</feature>
<reference evidence="19" key="1">
    <citation type="submission" date="2013-02" db="EMBL/GenBank/DDBJ databases">
        <authorList>
            <person name="Hughes D."/>
        </authorList>
    </citation>
    <scope>NUCLEOTIDE SEQUENCE</scope>
    <source>
        <strain>Durham</strain>
        <strain evidence="19">NC isolate 2 -- Noor lab</strain>
    </source>
</reference>
<evidence type="ECO:0000313" key="19">
    <source>
        <dbReference type="Proteomes" id="UP000015102"/>
    </source>
</evidence>
<comment type="subcellular location">
    <subcellularLocation>
        <location evidence="1 13">Membrane</location>
        <topology evidence="1 13">Single-pass type I membrane protein</topology>
    </subcellularLocation>
</comment>
<dbReference type="PANTHER" id="PTHR23220">
    <property type="entry name" value="INTEGRIN ALPHA"/>
    <property type="match status" value="1"/>
</dbReference>
<keyword evidence="10 13" id="KW-0675">Receptor</keyword>
<dbReference type="SMART" id="SM00191">
    <property type="entry name" value="Int_alpha"/>
    <property type="match status" value="4"/>
</dbReference>
<dbReference type="AlphaFoldDB" id="T1GIC3"/>
<dbReference type="InterPro" id="IPR013517">
    <property type="entry name" value="FG-GAP"/>
</dbReference>
<evidence type="ECO:0000256" key="5">
    <source>
        <dbReference type="ARBA" id="ARBA00022737"/>
    </source>
</evidence>
<evidence type="ECO:0000256" key="13">
    <source>
        <dbReference type="RuleBase" id="RU003762"/>
    </source>
</evidence>
<dbReference type="Pfam" id="PF01839">
    <property type="entry name" value="FG-GAP"/>
    <property type="match status" value="2"/>
</dbReference>
<dbReference type="PROSITE" id="PS51470">
    <property type="entry name" value="FG_GAP"/>
    <property type="match status" value="3"/>
</dbReference>
<dbReference type="GO" id="GO:0005178">
    <property type="term" value="F:integrin binding"/>
    <property type="evidence" value="ECO:0007669"/>
    <property type="project" value="TreeGrafter"/>
</dbReference>
<dbReference type="GO" id="GO:0048468">
    <property type="term" value="P:cell development"/>
    <property type="evidence" value="ECO:0007669"/>
    <property type="project" value="UniProtKB-ARBA"/>
</dbReference>
<dbReference type="SUPFAM" id="SSF69318">
    <property type="entry name" value="Integrin alpha N-terminal domain"/>
    <property type="match status" value="1"/>
</dbReference>
<dbReference type="EMBL" id="CAQQ02147788">
    <property type="status" value="NOT_ANNOTATED_CDS"/>
    <property type="molecule type" value="Genomic_DNA"/>
</dbReference>
<reference evidence="18" key="2">
    <citation type="submission" date="2015-06" db="UniProtKB">
        <authorList>
            <consortium name="EnsemblMetazoa"/>
        </authorList>
    </citation>
    <scope>IDENTIFICATION</scope>
</reference>
<keyword evidence="6 13" id="KW-0130">Cell adhesion</keyword>
<accession>T1GIC3</accession>
<dbReference type="InterPro" id="IPR013649">
    <property type="entry name" value="Integrin_alpha_Ig-like_1"/>
</dbReference>
<evidence type="ECO:0000256" key="11">
    <source>
        <dbReference type="ARBA" id="ARBA00023180"/>
    </source>
</evidence>
<dbReference type="Gene3D" id="2.130.10.130">
    <property type="entry name" value="Integrin alpha, N-terminal"/>
    <property type="match status" value="1"/>
</dbReference>
<dbReference type="Pfam" id="PF20806">
    <property type="entry name" value="Integrin_A_Ig_3"/>
    <property type="match status" value="1"/>
</dbReference>
<dbReference type="HOGENOM" id="CLU_307238_0_0_1"/>
<dbReference type="GO" id="GO:0007157">
    <property type="term" value="P:heterophilic cell-cell adhesion via plasma membrane cell adhesion molecules"/>
    <property type="evidence" value="ECO:0007669"/>
    <property type="project" value="UniProtKB-ARBA"/>
</dbReference>
<evidence type="ECO:0000256" key="14">
    <source>
        <dbReference type="SAM" id="MobiDB-lite"/>
    </source>
</evidence>
<dbReference type="InterPro" id="IPR048285">
    <property type="entry name" value="Integrin_alpha_Ig-like_2"/>
</dbReference>
<evidence type="ECO:0000259" key="15">
    <source>
        <dbReference type="Pfam" id="PF08441"/>
    </source>
</evidence>
<evidence type="ECO:0000259" key="17">
    <source>
        <dbReference type="Pfam" id="PF20806"/>
    </source>
</evidence>